<dbReference type="EMBL" id="JAHOPB010000001">
    <property type="protein sequence ID" value="MBU8874718.1"/>
    <property type="molecule type" value="Genomic_DNA"/>
</dbReference>
<evidence type="ECO:0000313" key="12">
    <source>
        <dbReference type="EMBL" id="MBU8874718.1"/>
    </source>
</evidence>
<dbReference type="InterPro" id="IPR037682">
    <property type="entry name" value="TonB_C"/>
</dbReference>
<proteinExistence type="inferred from homology"/>
<evidence type="ECO:0000256" key="6">
    <source>
        <dbReference type="ARBA" id="ARBA00022692"/>
    </source>
</evidence>
<keyword evidence="5" id="KW-0997">Cell inner membrane</keyword>
<feature type="domain" description="TonB C-terminal" evidence="11">
    <location>
        <begin position="166"/>
        <end position="256"/>
    </location>
</feature>
<evidence type="ECO:0000313" key="13">
    <source>
        <dbReference type="Proteomes" id="UP000727907"/>
    </source>
</evidence>
<evidence type="ECO:0000256" key="10">
    <source>
        <dbReference type="SAM" id="MobiDB-lite"/>
    </source>
</evidence>
<protein>
    <submittedName>
        <fullName evidence="12">Energy transducer TonB</fullName>
    </submittedName>
</protein>
<feature type="compositionally biased region" description="Pro residues" evidence="10">
    <location>
        <begin position="108"/>
        <end position="126"/>
    </location>
</feature>
<name>A0ABS6IJE1_9HYPH</name>
<organism evidence="12 13">
    <name type="scientific">Reyranella humidisoli</name>
    <dbReference type="NCBI Taxonomy" id="2849149"/>
    <lineage>
        <taxon>Bacteria</taxon>
        <taxon>Pseudomonadati</taxon>
        <taxon>Pseudomonadota</taxon>
        <taxon>Alphaproteobacteria</taxon>
        <taxon>Hyphomicrobiales</taxon>
        <taxon>Reyranellaceae</taxon>
        <taxon>Reyranella</taxon>
    </lineage>
</organism>
<evidence type="ECO:0000256" key="7">
    <source>
        <dbReference type="ARBA" id="ARBA00022927"/>
    </source>
</evidence>
<reference evidence="12 13" key="1">
    <citation type="submission" date="2021-06" db="EMBL/GenBank/DDBJ databases">
        <authorList>
            <person name="Lee D.H."/>
        </authorList>
    </citation>
    <scope>NUCLEOTIDE SEQUENCE [LARGE SCALE GENOMIC DNA]</scope>
    <source>
        <strain evidence="12 13">MMS21-HV4-11</strain>
    </source>
</reference>
<dbReference type="RefSeq" id="WP_216960715.1">
    <property type="nucleotide sequence ID" value="NZ_JAHOPB010000001.1"/>
</dbReference>
<dbReference type="Proteomes" id="UP000727907">
    <property type="component" value="Unassembled WGS sequence"/>
</dbReference>
<accession>A0ABS6IJE1</accession>
<evidence type="ECO:0000256" key="8">
    <source>
        <dbReference type="ARBA" id="ARBA00022989"/>
    </source>
</evidence>
<gene>
    <name evidence="12" type="ORF">KQ910_13160</name>
</gene>
<dbReference type="PANTHER" id="PTHR33446">
    <property type="entry name" value="PROTEIN TONB-RELATED"/>
    <property type="match status" value="1"/>
</dbReference>
<keyword evidence="6" id="KW-0812">Transmembrane</keyword>
<dbReference type="InterPro" id="IPR051045">
    <property type="entry name" value="TonB-dependent_transducer"/>
</dbReference>
<evidence type="ECO:0000256" key="4">
    <source>
        <dbReference type="ARBA" id="ARBA00022475"/>
    </source>
</evidence>
<evidence type="ECO:0000256" key="5">
    <source>
        <dbReference type="ARBA" id="ARBA00022519"/>
    </source>
</evidence>
<feature type="compositionally biased region" description="Pro residues" evidence="10">
    <location>
        <begin position="71"/>
        <end position="101"/>
    </location>
</feature>
<evidence type="ECO:0000256" key="1">
    <source>
        <dbReference type="ARBA" id="ARBA00004383"/>
    </source>
</evidence>
<evidence type="ECO:0000256" key="3">
    <source>
        <dbReference type="ARBA" id="ARBA00022448"/>
    </source>
</evidence>
<dbReference type="NCBIfam" id="TIGR01352">
    <property type="entry name" value="tonB_Cterm"/>
    <property type="match status" value="1"/>
</dbReference>
<dbReference type="PANTHER" id="PTHR33446:SF2">
    <property type="entry name" value="PROTEIN TONB"/>
    <property type="match status" value="1"/>
</dbReference>
<keyword evidence="3" id="KW-0813">Transport</keyword>
<sequence>MTNLQRQDLPEPLSPAVKRTILAVVILLHAGGAWALARVEPARLVVGDVAPMEVRMVAPEGPAQPEIETAEPPPPVELTPPPPELAAIVEPPPPDLPPPEFPVAKIDIPPPPELPEPVIPPPVVKPKPPEPRPVQKAAPRPATPAAPVDSQPQQAAAAASTAPRTVQVSQLGWLVAPSPVYPSRSRRAGEQGTAMVRAFVDIAGRPSQVSLQASSGHAALDEAAVSAVRAAQFRAYAEGGRAQPVWVHVPIKFTLQ</sequence>
<dbReference type="InterPro" id="IPR006260">
    <property type="entry name" value="TonB/TolA_C"/>
</dbReference>
<keyword evidence="13" id="KW-1185">Reference proteome</keyword>
<comment type="subcellular location">
    <subcellularLocation>
        <location evidence="1">Cell inner membrane</location>
        <topology evidence="1">Single-pass membrane protein</topology>
        <orientation evidence="1">Periplasmic side</orientation>
    </subcellularLocation>
</comment>
<evidence type="ECO:0000259" key="11">
    <source>
        <dbReference type="PROSITE" id="PS52015"/>
    </source>
</evidence>
<dbReference type="Pfam" id="PF03544">
    <property type="entry name" value="TonB_C"/>
    <property type="match status" value="1"/>
</dbReference>
<comment type="caution">
    <text evidence="12">The sequence shown here is derived from an EMBL/GenBank/DDBJ whole genome shotgun (WGS) entry which is preliminary data.</text>
</comment>
<keyword evidence="4" id="KW-1003">Cell membrane</keyword>
<dbReference type="PROSITE" id="PS52015">
    <property type="entry name" value="TONB_CTD"/>
    <property type="match status" value="1"/>
</dbReference>
<feature type="region of interest" description="Disordered" evidence="10">
    <location>
        <begin position="60"/>
        <end position="163"/>
    </location>
</feature>
<keyword evidence="8" id="KW-1133">Transmembrane helix</keyword>
<keyword evidence="7" id="KW-0653">Protein transport</keyword>
<feature type="compositionally biased region" description="Low complexity" evidence="10">
    <location>
        <begin position="137"/>
        <end position="163"/>
    </location>
</feature>
<evidence type="ECO:0000256" key="9">
    <source>
        <dbReference type="ARBA" id="ARBA00023136"/>
    </source>
</evidence>
<keyword evidence="9" id="KW-0472">Membrane</keyword>
<evidence type="ECO:0000256" key="2">
    <source>
        <dbReference type="ARBA" id="ARBA00006555"/>
    </source>
</evidence>
<comment type="similarity">
    <text evidence="2">Belongs to the TonB family.</text>
</comment>